<dbReference type="OrthoDB" id="2163581at2759"/>
<evidence type="ECO:0000256" key="5">
    <source>
        <dbReference type="ARBA" id="ARBA00022015"/>
    </source>
</evidence>
<evidence type="ECO:0000256" key="4">
    <source>
        <dbReference type="ARBA" id="ARBA00009371"/>
    </source>
</evidence>
<evidence type="ECO:0000256" key="2">
    <source>
        <dbReference type="ARBA" id="ARBA00004120"/>
    </source>
</evidence>
<keyword evidence="6" id="KW-0963">Cytoplasm</keyword>
<dbReference type="EMBL" id="NEVH01009398">
    <property type="protein sequence ID" value="PNF33136.1"/>
    <property type="molecule type" value="Genomic_DNA"/>
</dbReference>
<proteinExistence type="inferred from homology"/>
<evidence type="ECO:0000313" key="11">
    <source>
        <dbReference type="EMBL" id="PNF33136.1"/>
    </source>
</evidence>
<accession>A0A2J7QX22</accession>
<dbReference type="AlphaFoldDB" id="A0A2J7QX22"/>
<evidence type="ECO:0000313" key="12">
    <source>
        <dbReference type="Proteomes" id="UP000235965"/>
    </source>
</evidence>
<dbReference type="GO" id="GO:0097712">
    <property type="term" value="P:vesicle targeting, trans-Golgi to periciliary membrane compartment"/>
    <property type="evidence" value="ECO:0007669"/>
    <property type="project" value="TreeGrafter"/>
</dbReference>
<name>A0A2J7QX22_9NEOP</name>
<evidence type="ECO:0000256" key="10">
    <source>
        <dbReference type="ARBA" id="ARBA00023273"/>
    </source>
</evidence>
<evidence type="ECO:0000256" key="7">
    <source>
        <dbReference type="ARBA" id="ARBA00022794"/>
    </source>
</evidence>
<dbReference type="Proteomes" id="UP000235965">
    <property type="component" value="Unassembled WGS sequence"/>
</dbReference>
<evidence type="ECO:0000256" key="6">
    <source>
        <dbReference type="ARBA" id="ARBA00022490"/>
    </source>
</evidence>
<dbReference type="InParanoid" id="A0A2J7QX22"/>
<dbReference type="GO" id="GO:0000922">
    <property type="term" value="C:spindle pole"/>
    <property type="evidence" value="ECO:0007669"/>
    <property type="project" value="TreeGrafter"/>
</dbReference>
<gene>
    <name evidence="11" type="primary">CEP19</name>
    <name evidence="11" type="ORF">B7P43_G14516</name>
</gene>
<dbReference type="Pfam" id="PF14933">
    <property type="entry name" value="CEP19"/>
    <property type="match status" value="1"/>
</dbReference>
<dbReference type="PANTHER" id="PTHR31539">
    <property type="entry name" value="CENTROSOMAL PROTEIN OF 19K CEP19"/>
    <property type="match status" value="1"/>
</dbReference>
<keyword evidence="12" id="KW-1185">Reference proteome</keyword>
<protein>
    <recommendedName>
        <fullName evidence="5">Centrosomal protein of 19 kDa</fullName>
    </recommendedName>
</protein>
<comment type="similarity">
    <text evidence="4">Belongs to the CEP19 family.</text>
</comment>
<dbReference type="GO" id="GO:0036064">
    <property type="term" value="C:ciliary basal body"/>
    <property type="evidence" value="ECO:0007669"/>
    <property type="project" value="TreeGrafter"/>
</dbReference>
<evidence type="ECO:0000256" key="3">
    <source>
        <dbReference type="ARBA" id="ARBA00004186"/>
    </source>
</evidence>
<sequence>MDAGEENYISKKCGIRFSPPALILVYEDKVRNNELRKRVMPIRNFRTSSSVNFVAQDLKLRHEKIMQSVSTMQVEKMLRVLQEHMKGTELLEAVQIVSKEFSVGSDEDLNKLGDDVLRRKKEIMDQTFKKNQIKPQDPEFVYDKQIDFDQNANEKVESGWDAEDNDDLFWN</sequence>
<keyword evidence="7" id="KW-0970">Cilium biogenesis/degradation</keyword>
<keyword evidence="10" id="KW-0966">Cell projection</keyword>
<dbReference type="GO" id="GO:0034454">
    <property type="term" value="P:microtubule anchoring at centrosome"/>
    <property type="evidence" value="ECO:0007669"/>
    <property type="project" value="TreeGrafter"/>
</dbReference>
<comment type="caution">
    <text evidence="11">The sequence shown here is derived from an EMBL/GenBank/DDBJ whole genome shotgun (WGS) entry which is preliminary data.</text>
</comment>
<dbReference type="InterPro" id="IPR029412">
    <property type="entry name" value="CEP19"/>
</dbReference>
<dbReference type="STRING" id="105785.A0A2J7QX22"/>
<keyword evidence="8" id="KW-0969">Cilium</keyword>
<organism evidence="11 12">
    <name type="scientific">Cryptotermes secundus</name>
    <dbReference type="NCBI Taxonomy" id="105785"/>
    <lineage>
        <taxon>Eukaryota</taxon>
        <taxon>Metazoa</taxon>
        <taxon>Ecdysozoa</taxon>
        <taxon>Arthropoda</taxon>
        <taxon>Hexapoda</taxon>
        <taxon>Insecta</taxon>
        <taxon>Pterygota</taxon>
        <taxon>Neoptera</taxon>
        <taxon>Polyneoptera</taxon>
        <taxon>Dictyoptera</taxon>
        <taxon>Blattodea</taxon>
        <taxon>Blattoidea</taxon>
        <taxon>Termitoidae</taxon>
        <taxon>Kalotermitidae</taxon>
        <taxon>Cryptotermitinae</taxon>
        <taxon>Cryptotermes</taxon>
    </lineage>
</organism>
<dbReference type="PANTHER" id="PTHR31539:SF1">
    <property type="entry name" value="CENTROSOMAL PROTEIN OF 19 KDA"/>
    <property type="match status" value="1"/>
</dbReference>
<dbReference type="GO" id="GO:0005814">
    <property type="term" value="C:centriole"/>
    <property type="evidence" value="ECO:0007669"/>
    <property type="project" value="UniProtKB-SubCell"/>
</dbReference>
<evidence type="ECO:0000256" key="8">
    <source>
        <dbReference type="ARBA" id="ARBA00023069"/>
    </source>
</evidence>
<evidence type="ECO:0000256" key="9">
    <source>
        <dbReference type="ARBA" id="ARBA00023212"/>
    </source>
</evidence>
<dbReference type="GO" id="GO:0005813">
    <property type="term" value="C:centrosome"/>
    <property type="evidence" value="ECO:0007669"/>
    <property type="project" value="TreeGrafter"/>
</dbReference>
<comment type="subcellular location">
    <subcellularLocation>
        <location evidence="2">Cytoplasm</location>
        <location evidence="2">Cytoskeleton</location>
        <location evidence="2">Cilium basal body</location>
    </subcellularLocation>
    <subcellularLocation>
        <location evidence="1">Cytoplasm</location>
        <location evidence="1">Cytoskeleton</location>
        <location evidence="1">Microtubule organizing center</location>
        <location evidence="1">Centrosome</location>
        <location evidence="1">Centriole</location>
    </subcellularLocation>
    <subcellularLocation>
        <location evidence="3">Cytoplasm</location>
        <location evidence="3">Cytoskeleton</location>
        <location evidence="3">Spindle</location>
    </subcellularLocation>
</comment>
<keyword evidence="9" id="KW-0206">Cytoskeleton</keyword>
<reference evidence="11 12" key="1">
    <citation type="submission" date="2017-12" db="EMBL/GenBank/DDBJ databases">
        <title>Hemimetabolous genomes reveal molecular basis of termite eusociality.</title>
        <authorList>
            <person name="Harrison M.C."/>
            <person name="Jongepier E."/>
            <person name="Robertson H.M."/>
            <person name="Arning N."/>
            <person name="Bitard-Feildel T."/>
            <person name="Chao H."/>
            <person name="Childers C.P."/>
            <person name="Dinh H."/>
            <person name="Doddapaneni H."/>
            <person name="Dugan S."/>
            <person name="Gowin J."/>
            <person name="Greiner C."/>
            <person name="Han Y."/>
            <person name="Hu H."/>
            <person name="Hughes D.S.T."/>
            <person name="Huylmans A.-K."/>
            <person name="Kemena C."/>
            <person name="Kremer L.P.M."/>
            <person name="Lee S.L."/>
            <person name="Lopez-Ezquerra A."/>
            <person name="Mallet L."/>
            <person name="Monroy-Kuhn J.M."/>
            <person name="Moser A."/>
            <person name="Murali S.C."/>
            <person name="Muzny D.M."/>
            <person name="Otani S."/>
            <person name="Piulachs M.-D."/>
            <person name="Poelchau M."/>
            <person name="Qu J."/>
            <person name="Schaub F."/>
            <person name="Wada-Katsumata A."/>
            <person name="Worley K.C."/>
            <person name="Xie Q."/>
            <person name="Ylla G."/>
            <person name="Poulsen M."/>
            <person name="Gibbs R.A."/>
            <person name="Schal C."/>
            <person name="Richards S."/>
            <person name="Belles X."/>
            <person name="Korb J."/>
            <person name="Bornberg-Bauer E."/>
        </authorList>
    </citation>
    <scope>NUCLEOTIDE SEQUENCE [LARGE SCALE GENOMIC DNA]</scope>
    <source>
        <tissue evidence="11">Whole body</tissue>
    </source>
</reference>
<evidence type="ECO:0000256" key="1">
    <source>
        <dbReference type="ARBA" id="ARBA00004114"/>
    </source>
</evidence>